<dbReference type="HOGENOM" id="CLU_078152_0_0_5"/>
<reference evidence="2" key="1">
    <citation type="submission" date="2008-01" db="EMBL/GenBank/DDBJ databases">
        <title>Complete sequence of chromosome of Caulobacter sp. K31.</title>
        <authorList>
            <consortium name="US DOE Joint Genome Institute"/>
            <person name="Copeland A."/>
            <person name="Lucas S."/>
            <person name="Lapidus A."/>
            <person name="Barry K."/>
            <person name="Glavina del Rio T."/>
            <person name="Dalin E."/>
            <person name="Tice H."/>
            <person name="Pitluck S."/>
            <person name="Bruce D."/>
            <person name="Goodwin L."/>
            <person name="Thompson L.S."/>
            <person name="Brettin T."/>
            <person name="Detter J.C."/>
            <person name="Han C."/>
            <person name="Schmutz J."/>
            <person name="Larimer F."/>
            <person name="Land M."/>
            <person name="Hauser L."/>
            <person name="Kyrpides N."/>
            <person name="Kim E."/>
            <person name="Stephens C."/>
            <person name="Richardson P."/>
        </authorList>
    </citation>
    <scope>NUCLEOTIDE SEQUENCE [LARGE SCALE GENOMIC DNA]</scope>
    <source>
        <strain evidence="2">K31</strain>
    </source>
</reference>
<feature type="transmembrane region" description="Helical" evidence="1">
    <location>
        <begin position="79"/>
        <end position="102"/>
    </location>
</feature>
<dbReference type="EMBL" id="CP000927">
    <property type="protein sequence ID" value="ABZ72825.1"/>
    <property type="molecule type" value="Genomic_DNA"/>
</dbReference>
<keyword evidence="1" id="KW-1133">Transmembrane helix</keyword>
<dbReference type="AlphaFoldDB" id="B0T862"/>
<accession>B0T862</accession>
<gene>
    <name evidence="2" type="ordered locus">Caul_3698</name>
</gene>
<dbReference type="STRING" id="366602.Caul_3698"/>
<evidence type="ECO:0000313" key="2">
    <source>
        <dbReference type="EMBL" id="ABZ72825.1"/>
    </source>
</evidence>
<dbReference type="KEGG" id="cak:Caul_3698"/>
<keyword evidence="1" id="KW-0812">Transmembrane</keyword>
<dbReference type="eggNOG" id="ENOG5032X2M">
    <property type="taxonomic scope" value="Bacteria"/>
</dbReference>
<dbReference type="OrthoDB" id="7617808at2"/>
<name>B0T862_CAUSK</name>
<protein>
    <recommendedName>
        <fullName evidence="3">Glycerophosphoryl diester phosphodiesterase membrane domain-containing protein</fullName>
    </recommendedName>
</protein>
<feature type="transmembrane region" description="Helical" evidence="1">
    <location>
        <begin position="25"/>
        <end position="47"/>
    </location>
</feature>
<keyword evidence="1" id="KW-0472">Membrane</keyword>
<feature type="transmembrane region" description="Helical" evidence="1">
    <location>
        <begin position="226"/>
        <end position="248"/>
    </location>
</feature>
<feature type="transmembrane region" description="Helical" evidence="1">
    <location>
        <begin position="269"/>
        <end position="289"/>
    </location>
</feature>
<feature type="transmembrane region" description="Helical" evidence="1">
    <location>
        <begin position="160"/>
        <end position="181"/>
    </location>
</feature>
<proteinExistence type="predicted"/>
<evidence type="ECO:0000256" key="1">
    <source>
        <dbReference type="SAM" id="Phobius"/>
    </source>
</evidence>
<evidence type="ECO:0008006" key="3">
    <source>
        <dbReference type="Google" id="ProtNLM"/>
    </source>
</evidence>
<organism evidence="2">
    <name type="scientific">Caulobacter sp. (strain K31)</name>
    <dbReference type="NCBI Taxonomy" id="366602"/>
    <lineage>
        <taxon>Bacteria</taxon>
        <taxon>Pseudomonadati</taxon>
        <taxon>Pseudomonadota</taxon>
        <taxon>Alphaproteobacteria</taxon>
        <taxon>Caulobacterales</taxon>
        <taxon>Caulobacteraceae</taxon>
        <taxon>Caulobacter</taxon>
    </lineage>
</organism>
<sequence length="306" mass="32061">MTAQFSASDAAVSGFRLVREHPRTVAVWAVVMTVVSVINTLLVVKFFGPGLAVLMDLQAAGGETDPAELAKAIEPLAPFYMISLLYTLVLYAVMMAALNRLILRPEAGRAAYLRLGMDELRQVGVFAVLYLIMMAVSFVATIGVVFVAVVFGVVTGGNPGVITAVSMLGLVVVAVGVLFVIMRLSFLSSIAFETGKISPRAAWAMTKGIGGSLVGTYAVAIALAAVVYLLIVVILAAVGLAVGGMDAIAQLMKPDMTSLGAFLTPARMIQVLFSGTIQVLVAMILYAPIPTIYRQLRGGEASGPFG</sequence>
<feature type="transmembrane region" description="Helical" evidence="1">
    <location>
        <begin position="123"/>
        <end position="154"/>
    </location>
</feature>